<feature type="chain" id="PRO_5026271292" evidence="1">
    <location>
        <begin position="25"/>
        <end position="380"/>
    </location>
</feature>
<keyword evidence="3" id="KW-1185">Reference proteome</keyword>
<name>A0A6I6ISH6_9RHOB</name>
<evidence type="ECO:0000313" key="3">
    <source>
        <dbReference type="Proteomes" id="UP000428330"/>
    </source>
</evidence>
<accession>A0A6I6ISH6</accession>
<dbReference type="Proteomes" id="UP000428330">
    <property type="component" value="Chromosome"/>
</dbReference>
<gene>
    <name evidence="2" type="ORF">EI983_15830</name>
</gene>
<feature type="signal peptide" evidence="1">
    <location>
        <begin position="1"/>
        <end position="24"/>
    </location>
</feature>
<dbReference type="KEGG" id="rom:EI983_15830"/>
<evidence type="ECO:0000256" key="1">
    <source>
        <dbReference type="SAM" id="SignalP"/>
    </source>
</evidence>
<keyword evidence="1" id="KW-0732">Signal</keyword>
<organism evidence="2 3">
    <name type="scientific">Roseovarius faecimaris</name>
    <dbReference type="NCBI Taxonomy" id="2494550"/>
    <lineage>
        <taxon>Bacteria</taxon>
        <taxon>Pseudomonadati</taxon>
        <taxon>Pseudomonadota</taxon>
        <taxon>Alphaproteobacteria</taxon>
        <taxon>Rhodobacterales</taxon>
        <taxon>Roseobacteraceae</taxon>
        <taxon>Roseovarius</taxon>
    </lineage>
</organism>
<evidence type="ECO:0000313" key="2">
    <source>
        <dbReference type="EMBL" id="QGX99655.1"/>
    </source>
</evidence>
<proteinExistence type="predicted"/>
<reference evidence="3" key="1">
    <citation type="submission" date="2018-12" db="EMBL/GenBank/DDBJ databases">
        <title>Complete genome sequence of Roseovarius sp. MME-070.</title>
        <authorList>
            <person name="Nam Y.-D."/>
            <person name="Kang J."/>
            <person name="Chung W.-H."/>
            <person name="Park Y.S."/>
        </authorList>
    </citation>
    <scope>NUCLEOTIDE SEQUENCE [LARGE SCALE GENOMIC DNA]</scope>
    <source>
        <strain evidence="3">MME-070</strain>
    </source>
</reference>
<dbReference type="OrthoDB" id="5450709at2"/>
<dbReference type="RefSeq" id="WP_157708336.1">
    <property type="nucleotide sequence ID" value="NZ_CP034348.1"/>
</dbReference>
<dbReference type="AlphaFoldDB" id="A0A6I6ISH6"/>
<sequence length="380" mass="40191">MTLKKLTALCLGAGLAMSAPVALAGDKMTGDMTHQTNMDHKAMGHGGMGHAMHAHGPIGVMGRHLLPKGKVMLGYRFGHMSMDGLRLGTSDLTADQAATTQPNRFAGMPGMPPTLRVIPDSMTTEMHMISAMYGLSDNVTVMAMVPYIEKDMTAITYQGPVGTTVLGTSKRHSEGLGDIRIGATMGLLTKGPHRLNATLGLSLPTGSITETGQMFTPMGMRPTRRLGYAMQLGSGTYDLRPALTYQASKGAISYGAQLRGTIRLGSNDEGYSLGDEIAATAWVSYRAAPWVSLSGRAEAARLGRIDGIDVNIGGASPGADPLSYGGDRVTLFAGADFSPQQGLLKGHKFGVELGVPVYQDLNGPMLKTDWMLGLAWRTSF</sequence>
<dbReference type="EMBL" id="CP034348">
    <property type="protein sequence ID" value="QGX99655.1"/>
    <property type="molecule type" value="Genomic_DNA"/>
</dbReference>
<protein>
    <submittedName>
        <fullName evidence="2">Transporter</fullName>
    </submittedName>
</protein>